<dbReference type="EMBL" id="MU277624">
    <property type="protein sequence ID" value="KAI0054220.1"/>
    <property type="molecule type" value="Genomic_DNA"/>
</dbReference>
<organism evidence="1 2">
    <name type="scientific">Artomyces pyxidatus</name>
    <dbReference type="NCBI Taxonomy" id="48021"/>
    <lineage>
        <taxon>Eukaryota</taxon>
        <taxon>Fungi</taxon>
        <taxon>Dikarya</taxon>
        <taxon>Basidiomycota</taxon>
        <taxon>Agaricomycotina</taxon>
        <taxon>Agaricomycetes</taxon>
        <taxon>Russulales</taxon>
        <taxon>Auriscalpiaceae</taxon>
        <taxon>Artomyces</taxon>
    </lineage>
</organism>
<gene>
    <name evidence="1" type="ORF">BV25DRAFT_1843821</name>
</gene>
<reference evidence="1" key="2">
    <citation type="journal article" date="2022" name="New Phytol.">
        <title>Evolutionary transition to the ectomycorrhizal habit in the genomes of a hyperdiverse lineage of mushroom-forming fungi.</title>
        <authorList>
            <person name="Looney B."/>
            <person name="Miyauchi S."/>
            <person name="Morin E."/>
            <person name="Drula E."/>
            <person name="Courty P.E."/>
            <person name="Kohler A."/>
            <person name="Kuo A."/>
            <person name="LaButti K."/>
            <person name="Pangilinan J."/>
            <person name="Lipzen A."/>
            <person name="Riley R."/>
            <person name="Andreopoulos W."/>
            <person name="He G."/>
            <person name="Johnson J."/>
            <person name="Nolan M."/>
            <person name="Tritt A."/>
            <person name="Barry K.W."/>
            <person name="Grigoriev I.V."/>
            <person name="Nagy L.G."/>
            <person name="Hibbett D."/>
            <person name="Henrissat B."/>
            <person name="Matheny P.B."/>
            <person name="Labbe J."/>
            <person name="Martin F.M."/>
        </authorList>
    </citation>
    <scope>NUCLEOTIDE SEQUENCE</scope>
    <source>
        <strain evidence="1">HHB10654</strain>
    </source>
</reference>
<sequence>MRHVLKESQVVAKELIMSVLRETLMSLEVARLPTSPRRGTTTVTAKLWVSLGKSDCQPRRVMTKYLTQEEKQQVEVEQHITKLKDNDANAPWSARHANKLAKYLTRTVPPQELDLSNATVSDSPDDSFVTEVYHWVREHLDMQKPLHQLAVFSCLMVQYATPLISVETPNKPILGTRQRPFHLLFRALPWAVVGRSKIKGTIDGMPYPVMLSTLMIALYETGSPLRALYERAKVSTQSQDGDDKKRKEWSHKHTAKHVLPRLLARMGLLKAERMSIFTSGKMGQAWTFLTPEEIKDMHREMCRLLRSDWPAYMFFESLFGTQRARAVATNNGWPQPRVPDVRPEEEEDEDAAGGETRRPLKRRRLA</sequence>
<comment type="caution">
    <text evidence="1">The sequence shown here is derived from an EMBL/GenBank/DDBJ whole genome shotgun (WGS) entry which is preliminary data.</text>
</comment>
<keyword evidence="2" id="KW-1185">Reference proteome</keyword>
<reference evidence="1" key="1">
    <citation type="submission" date="2021-03" db="EMBL/GenBank/DDBJ databases">
        <authorList>
            <consortium name="DOE Joint Genome Institute"/>
            <person name="Ahrendt S."/>
            <person name="Looney B.P."/>
            <person name="Miyauchi S."/>
            <person name="Morin E."/>
            <person name="Drula E."/>
            <person name="Courty P.E."/>
            <person name="Chicoki N."/>
            <person name="Fauchery L."/>
            <person name="Kohler A."/>
            <person name="Kuo A."/>
            <person name="Labutti K."/>
            <person name="Pangilinan J."/>
            <person name="Lipzen A."/>
            <person name="Riley R."/>
            <person name="Andreopoulos W."/>
            <person name="He G."/>
            <person name="Johnson J."/>
            <person name="Barry K.W."/>
            <person name="Grigoriev I.V."/>
            <person name="Nagy L."/>
            <person name="Hibbett D."/>
            <person name="Henrissat B."/>
            <person name="Matheny P.B."/>
            <person name="Labbe J."/>
            <person name="Martin F."/>
        </authorList>
    </citation>
    <scope>NUCLEOTIDE SEQUENCE</scope>
    <source>
        <strain evidence="1">HHB10654</strain>
    </source>
</reference>
<evidence type="ECO:0000313" key="2">
    <source>
        <dbReference type="Proteomes" id="UP000814140"/>
    </source>
</evidence>
<dbReference type="Proteomes" id="UP000814140">
    <property type="component" value="Unassembled WGS sequence"/>
</dbReference>
<proteinExistence type="predicted"/>
<accession>A0ACB8SE01</accession>
<protein>
    <submittedName>
        <fullName evidence="1">Uncharacterized protein</fullName>
    </submittedName>
</protein>
<evidence type="ECO:0000313" key="1">
    <source>
        <dbReference type="EMBL" id="KAI0054220.1"/>
    </source>
</evidence>
<name>A0ACB8SE01_9AGAM</name>